<proteinExistence type="predicted"/>
<evidence type="ECO:0000313" key="1">
    <source>
        <dbReference type="EMBL" id="SNR78047.1"/>
    </source>
</evidence>
<protein>
    <submittedName>
        <fullName evidence="1">Uncharacterized protein</fullName>
    </submittedName>
</protein>
<keyword evidence="2" id="KW-1185">Reference proteome</keyword>
<reference evidence="1 2" key="1">
    <citation type="submission" date="2017-06" db="EMBL/GenBank/DDBJ databases">
        <authorList>
            <person name="Kim H.J."/>
            <person name="Triplett B.A."/>
        </authorList>
    </citation>
    <scope>NUCLEOTIDE SEQUENCE [LARGE SCALE GENOMIC DNA]</scope>
    <source>
        <strain evidence="1 2">DSM 29052</strain>
    </source>
</reference>
<gene>
    <name evidence="1" type="ORF">SAMN06265370_1245</name>
</gene>
<dbReference type="EMBL" id="FZNN01000024">
    <property type="protein sequence ID" value="SNR78047.1"/>
    <property type="molecule type" value="Genomic_DNA"/>
</dbReference>
<name>A0A238Z3W9_9RHOB</name>
<sequence>MARERMWSEVTVQIPSSCGFWSRNSGRTGLSPSRLAVNSTARISDVAVSIAEKLDPGADPLPGINAVPGSYSGLTQELLNS</sequence>
<dbReference type="AlphaFoldDB" id="A0A238Z3W9"/>
<accession>A0A238Z3W9</accession>
<evidence type="ECO:0000313" key="2">
    <source>
        <dbReference type="Proteomes" id="UP000198417"/>
    </source>
</evidence>
<dbReference type="Proteomes" id="UP000198417">
    <property type="component" value="Unassembled WGS sequence"/>
</dbReference>
<organism evidence="1 2">
    <name type="scientific">Puniceibacterium sediminis</name>
    <dbReference type="NCBI Taxonomy" id="1608407"/>
    <lineage>
        <taxon>Bacteria</taxon>
        <taxon>Pseudomonadati</taxon>
        <taxon>Pseudomonadota</taxon>
        <taxon>Alphaproteobacteria</taxon>
        <taxon>Rhodobacterales</taxon>
        <taxon>Paracoccaceae</taxon>
        <taxon>Puniceibacterium</taxon>
    </lineage>
</organism>